<dbReference type="EMBL" id="VTPY01000001">
    <property type="protein sequence ID" value="KAA0014490.1"/>
    <property type="molecule type" value="Genomic_DNA"/>
</dbReference>
<dbReference type="RefSeq" id="WP_149326700.1">
    <property type="nucleotide sequence ID" value="NZ_VTPY01000001.1"/>
</dbReference>
<comment type="caution">
    <text evidence="2">The sequence shown here is derived from an EMBL/GenBank/DDBJ whole genome shotgun (WGS) entry which is preliminary data.</text>
</comment>
<feature type="transmembrane region" description="Helical" evidence="1">
    <location>
        <begin position="62"/>
        <end position="83"/>
    </location>
</feature>
<evidence type="ECO:0000313" key="3">
    <source>
        <dbReference type="Proteomes" id="UP000486760"/>
    </source>
</evidence>
<evidence type="ECO:0000256" key="1">
    <source>
        <dbReference type="SAM" id="Phobius"/>
    </source>
</evidence>
<evidence type="ECO:0000313" key="2">
    <source>
        <dbReference type="EMBL" id="KAA0014490.1"/>
    </source>
</evidence>
<organism evidence="2 3">
    <name type="scientific">Billgrantia pellis</name>
    <dbReference type="NCBI Taxonomy" id="2606936"/>
    <lineage>
        <taxon>Bacteria</taxon>
        <taxon>Pseudomonadati</taxon>
        <taxon>Pseudomonadota</taxon>
        <taxon>Gammaproteobacteria</taxon>
        <taxon>Oceanospirillales</taxon>
        <taxon>Halomonadaceae</taxon>
        <taxon>Billgrantia</taxon>
    </lineage>
</organism>
<keyword evidence="3" id="KW-1185">Reference proteome</keyword>
<dbReference type="AlphaFoldDB" id="A0A7V7G3C0"/>
<dbReference type="Proteomes" id="UP000486760">
    <property type="component" value="Unassembled WGS sequence"/>
</dbReference>
<name>A0A7V7G3C0_9GAMM</name>
<keyword evidence="1" id="KW-1133">Transmembrane helix</keyword>
<proteinExistence type="predicted"/>
<keyword evidence="1" id="KW-0472">Membrane</keyword>
<accession>A0A7V7G3C0</accession>
<sequence>MSLQDSTDTQGKNTDTQESTVDISQRLFSLANAFRVAAVLCVVFGLYLFFEVIQFANVAGWATYEVGFFRLGIAVIVSLFLLLGEKVCRYIDDERHDML</sequence>
<feature type="transmembrane region" description="Helical" evidence="1">
    <location>
        <begin position="33"/>
        <end position="50"/>
    </location>
</feature>
<gene>
    <name evidence="2" type="ORF">F0A17_02245</name>
</gene>
<keyword evidence="1" id="KW-0812">Transmembrane</keyword>
<reference evidence="2 3" key="1">
    <citation type="submission" date="2019-08" db="EMBL/GenBank/DDBJ databases">
        <title>Bioinformatics analysis of the strain L3 and L5.</title>
        <authorList>
            <person name="Li X."/>
        </authorList>
    </citation>
    <scope>NUCLEOTIDE SEQUENCE [LARGE SCALE GENOMIC DNA]</scope>
    <source>
        <strain evidence="2 3">L5</strain>
    </source>
</reference>
<protein>
    <submittedName>
        <fullName evidence="2">Uncharacterized protein</fullName>
    </submittedName>
</protein>